<dbReference type="Proteomes" id="UP000281738">
    <property type="component" value="Unassembled WGS sequence"/>
</dbReference>
<dbReference type="PANTHER" id="PTHR43711">
    <property type="entry name" value="TWO-COMPONENT HISTIDINE KINASE"/>
    <property type="match status" value="1"/>
</dbReference>
<dbReference type="Pfam" id="PF05231">
    <property type="entry name" value="MASE1"/>
    <property type="match status" value="1"/>
</dbReference>
<feature type="transmembrane region" description="Helical" evidence="13">
    <location>
        <begin position="304"/>
        <end position="324"/>
    </location>
</feature>
<evidence type="ECO:0000256" key="5">
    <source>
        <dbReference type="ARBA" id="ARBA00022553"/>
    </source>
</evidence>
<evidence type="ECO:0000313" key="16">
    <source>
        <dbReference type="Proteomes" id="UP000281738"/>
    </source>
</evidence>
<comment type="subcellular location">
    <subcellularLocation>
        <location evidence="2">Cell membrane</location>
        <topology evidence="2">Multi-pass membrane protein</topology>
    </subcellularLocation>
</comment>
<evidence type="ECO:0000256" key="11">
    <source>
        <dbReference type="ARBA" id="ARBA00023136"/>
    </source>
</evidence>
<dbReference type="PANTHER" id="PTHR43711:SF1">
    <property type="entry name" value="HISTIDINE KINASE 1"/>
    <property type="match status" value="1"/>
</dbReference>
<feature type="region of interest" description="Disordered" evidence="12">
    <location>
        <begin position="195"/>
        <end position="218"/>
    </location>
</feature>
<feature type="transmembrane region" description="Helical" evidence="13">
    <location>
        <begin position="225"/>
        <end position="241"/>
    </location>
</feature>
<dbReference type="SUPFAM" id="SSF55874">
    <property type="entry name" value="ATPase domain of HSP90 chaperone/DNA topoisomerase II/histidine kinase"/>
    <property type="match status" value="1"/>
</dbReference>
<dbReference type="AlphaFoldDB" id="A0A3N2CQU3"/>
<reference evidence="15 16" key="1">
    <citation type="submission" date="2018-11" db="EMBL/GenBank/DDBJ databases">
        <title>Sequencing the genomes of 1000 actinobacteria strains.</title>
        <authorList>
            <person name="Klenk H.-P."/>
        </authorList>
    </citation>
    <scope>NUCLEOTIDE SEQUENCE [LARGE SCALE GENOMIC DNA]</scope>
    <source>
        <strain evidence="15 16">DSM 12652</strain>
    </source>
</reference>
<dbReference type="SUPFAM" id="SSF47384">
    <property type="entry name" value="Homodimeric domain of signal transducing histidine kinase"/>
    <property type="match status" value="1"/>
</dbReference>
<gene>
    <name evidence="15" type="ORF">EDD33_0736</name>
</gene>
<evidence type="ECO:0000313" key="15">
    <source>
        <dbReference type="EMBL" id="ROR89905.1"/>
    </source>
</evidence>
<keyword evidence="11 13" id="KW-0472">Membrane</keyword>
<protein>
    <recommendedName>
        <fullName evidence="3">histidine kinase</fullName>
        <ecNumber evidence="3">2.7.13.3</ecNumber>
    </recommendedName>
</protein>
<dbReference type="InterPro" id="IPR005467">
    <property type="entry name" value="His_kinase_dom"/>
</dbReference>
<dbReference type="InterPro" id="IPR004358">
    <property type="entry name" value="Sig_transdc_His_kin-like_C"/>
</dbReference>
<keyword evidence="9 13" id="KW-1133">Transmembrane helix</keyword>
<evidence type="ECO:0000256" key="6">
    <source>
        <dbReference type="ARBA" id="ARBA00022679"/>
    </source>
</evidence>
<feature type="domain" description="Histidine kinase" evidence="14">
    <location>
        <begin position="477"/>
        <end position="691"/>
    </location>
</feature>
<dbReference type="GO" id="GO:0005886">
    <property type="term" value="C:plasma membrane"/>
    <property type="evidence" value="ECO:0007669"/>
    <property type="project" value="UniProtKB-SubCell"/>
</dbReference>
<dbReference type="InterPro" id="IPR003661">
    <property type="entry name" value="HisK_dim/P_dom"/>
</dbReference>
<comment type="caution">
    <text evidence="15">The sequence shown here is derived from an EMBL/GenBank/DDBJ whole genome shotgun (WGS) entry which is preliminary data.</text>
</comment>
<dbReference type="EMBL" id="RKHO01000001">
    <property type="protein sequence ID" value="ROR89905.1"/>
    <property type="molecule type" value="Genomic_DNA"/>
</dbReference>
<dbReference type="Pfam" id="PF08448">
    <property type="entry name" value="PAS_4"/>
    <property type="match status" value="1"/>
</dbReference>
<dbReference type="PRINTS" id="PR00344">
    <property type="entry name" value="BCTRLSENSOR"/>
</dbReference>
<feature type="transmembrane region" description="Helical" evidence="13">
    <location>
        <begin position="137"/>
        <end position="158"/>
    </location>
</feature>
<dbReference type="OrthoDB" id="5241402at2"/>
<keyword evidence="5" id="KW-0597">Phosphoprotein</keyword>
<dbReference type="Pfam" id="PF02518">
    <property type="entry name" value="HATPase_c"/>
    <property type="match status" value="1"/>
</dbReference>
<evidence type="ECO:0000256" key="8">
    <source>
        <dbReference type="ARBA" id="ARBA00022777"/>
    </source>
</evidence>
<evidence type="ECO:0000256" key="2">
    <source>
        <dbReference type="ARBA" id="ARBA00004651"/>
    </source>
</evidence>
<evidence type="ECO:0000256" key="12">
    <source>
        <dbReference type="SAM" id="MobiDB-lite"/>
    </source>
</evidence>
<name>A0A3N2CQU3_9ACTN</name>
<dbReference type="RefSeq" id="WP_123389152.1">
    <property type="nucleotide sequence ID" value="NZ_RKHO01000001.1"/>
</dbReference>
<dbReference type="InterPro" id="IPR050736">
    <property type="entry name" value="Sensor_HK_Regulatory"/>
</dbReference>
<dbReference type="GO" id="GO:0000155">
    <property type="term" value="F:phosphorelay sensor kinase activity"/>
    <property type="evidence" value="ECO:0007669"/>
    <property type="project" value="InterPro"/>
</dbReference>
<dbReference type="InterPro" id="IPR003594">
    <property type="entry name" value="HATPase_dom"/>
</dbReference>
<dbReference type="InterPro" id="IPR035965">
    <property type="entry name" value="PAS-like_dom_sf"/>
</dbReference>
<dbReference type="SMART" id="SM00388">
    <property type="entry name" value="HisKA"/>
    <property type="match status" value="1"/>
</dbReference>
<keyword evidence="6" id="KW-0808">Transferase</keyword>
<feature type="transmembrane region" description="Helical" evidence="13">
    <location>
        <begin position="270"/>
        <end position="292"/>
    </location>
</feature>
<accession>A0A3N2CQU3</accession>
<evidence type="ECO:0000256" key="1">
    <source>
        <dbReference type="ARBA" id="ARBA00000085"/>
    </source>
</evidence>
<evidence type="ECO:0000259" key="14">
    <source>
        <dbReference type="PROSITE" id="PS50109"/>
    </source>
</evidence>
<dbReference type="Pfam" id="PF00512">
    <property type="entry name" value="HisKA"/>
    <property type="match status" value="1"/>
</dbReference>
<keyword evidence="10" id="KW-0902">Two-component regulatory system</keyword>
<comment type="catalytic activity">
    <reaction evidence="1">
        <text>ATP + protein L-histidine = ADP + protein N-phospho-L-histidine.</text>
        <dbReference type="EC" id="2.7.13.3"/>
    </reaction>
</comment>
<evidence type="ECO:0000256" key="13">
    <source>
        <dbReference type="SAM" id="Phobius"/>
    </source>
</evidence>
<keyword evidence="7 13" id="KW-0812">Transmembrane</keyword>
<dbReference type="PROSITE" id="PS50109">
    <property type="entry name" value="HIS_KIN"/>
    <property type="match status" value="1"/>
</dbReference>
<keyword evidence="4" id="KW-1003">Cell membrane</keyword>
<dbReference type="InterPro" id="IPR036890">
    <property type="entry name" value="HATPase_C_sf"/>
</dbReference>
<sequence>MEVQAAGWRTPAAGPGRALVPEGLRLVAFVCATWIATDIGFASYRPEFGVSLIWPLSGVGLLWAATGDRRTWPLDAVLLTAVSSAALVVAGSTTGQAAMGALQVVLQATVYQAVMVRWAPALWGSGGTRPLRRTADLWVFLLAVTVGSAVASGVRAAGLGLVPTSDLQDASLVLARNLSWMIAVGGVALQLGPRLAPGGPRPARTRPEPGPRAAPTDRTWRGGPLELLALAVVTLAVYGAVFTREQPLPLTFLLTVPSLWAAMRLDALRAAVHAVASGTFAIVMTLSGNGVFASMDDPRVGAALAQALLAVLVLKTLVISCVMSERDAAIRRARVSEAASLGRAALLGAVLHNMNEGIVVAREDGEVLVRNAAGDALLRSSVMLTTLPDATRGRLFHPDGTALDEAELPFRRALAGEEVLREDLVLRSDSSPDGRVIEVSASPVAETEESPRAAVVNFRDVTTVREHEGDLAAFAGVVAHDLNNPLTVVSGWADSLADFFALGDVSAEDGQAMIGRIQGAATHMRRFIDDLLGYTVARDRPLSPEDLDLSAVAEEVARLRRDGATHPHIEIEPGIRVRADVVLLRQLLDNLVGNAVKYVAPHTRPHVTLTCRPAGDMVELRLTDNGIGIPESMRQRVFETFVRVQTDGYGGTGLGLDICRRVVVRHGGDIRVEEGAEGVGSTFVFTLPRAGARLPGLPPVERQQVAVSPEPTA</sequence>
<dbReference type="SUPFAM" id="SSF55785">
    <property type="entry name" value="PYP-like sensor domain (PAS domain)"/>
    <property type="match status" value="1"/>
</dbReference>
<evidence type="ECO:0000256" key="9">
    <source>
        <dbReference type="ARBA" id="ARBA00022989"/>
    </source>
</evidence>
<dbReference type="InterPro" id="IPR007895">
    <property type="entry name" value="MASE1"/>
</dbReference>
<dbReference type="Gene3D" id="1.10.287.130">
    <property type="match status" value="1"/>
</dbReference>
<dbReference type="SMART" id="SM00387">
    <property type="entry name" value="HATPase_c"/>
    <property type="match status" value="1"/>
</dbReference>
<dbReference type="Gene3D" id="3.30.565.10">
    <property type="entry name" value="Histidine kinase-like ATPase, C-terminal domain"/>
    <property type="match status" value="1"/>
</dbReference>
<proteinExistence type="predicted"/>
<dbReference type="CDD" id="cd00082">
    <property type="entry name" value="HisKA"/>
    <property type="match status" value="1"/>
</dbReference>
<evidence type="ECO:0000256" key="3">
    <source>
        <dbReference type="ARBA" id="ARBA00012438"/>
    </source>
</evidence>
<evidence type="ECO:0000256" key="10">
    <source>
        <dbReference type="ARBA" id="ARBA00023012"/>
    </source>
</evidence>
<dbReference type="EC" id="2.7.13.3" evidence="3"/>
<evidence type="ECO:0000256" key="4">
    <source>
        <dbReference type="ARBA" id="ARBA00022475"/>
    </source>
</evidence>
<dbReference type="Gene3D" id="3.30.450.20">
    <property type="entry name" value="PAS domain"/>
    <property type="match status" value="1"/>
</dbReference>
<organism evidence="15 16">
    <name type="scientific">Nocardioides aurantiacus</name>
    <dbReference type="NCBI Taxonomy" id="86796"/>
    <lineage>
        <taxon>Bacteria</taxon>
        <taxon>Bacillati</taxon>
        <taxon>Actinomycetota</taxon>
        <taxon>Actinomycetes</taxon>
        <taxon>Propionibacteriales</taxon>
        <taxon>Nocardioidaceae</taxon>
        <taxon>Nocardioides</taxon>
    </lineage>
</organism>
<dbReference type="InterPro" id="IPR013656">
    <property type="entry name" value="PAS_4"/>
</dbReference>
<keyword evidence="8 15" id="KW-0418">Kinase</keyword>
<dbReference type="InterPro" id="IPR036097">
    <property type="entry name" value="HisK_dim/P_sf"/>
</dbReference>
<keyword evidence="16" id="KW-1185">Reference proteome</keyword>
<evidence type="ECO:0000256" key="7">
    <source>
        <dbReference type="ARBA" id="ARBA00022692"/>
    </source>
</evidence>